<organism evidence="2 3">
    <name type="scientific">Pomacea canaliculata</name>
    <name type="common">Golden apple snail</name>
    <dbReference type="NCBI Taxonomy" id="400727"/>
    <lineage>
        <taxon>Eukaryota</taxon>
        <taxon>Metazoa</taxon>
        <taxon>Spiralia</taxon>
        <taxon>Lophotrochozoa</taxon>
        <taxon>Mollusca</taxon>
        <taxon>Gastropoda</taxon>
        <taxon>Caenogastropoda</taxon>
        <taxon>Architaenioglossa</taxon>
        <taxon>Ampullarioidea</taxon>
        <taxon>Ampullariidae</taxon>
        <taxon>Pomacea</taxon>
    </lineage>
</organism>
<proteinExistence type="predicted"/>
<name>A0A2T7NY69_POMCA</name>
<evidence type="ECO:0000313" key="2">
    <source>
        <dbReference type="EMBL" id="PVD26104.1"/>
    </source>
</evidence>
<evidence type="ECO:0000256" key="1">
    <source>
        <dbReference type="SAM" id="MobiDB-lite"/>
    </source>
</evidence>
<reference evidence="2 3" key="1">
    <citation type="submission" date="2018-04" db="EMBL/GenBank/DDBJ databases">
        <title>The genome of golden apple snail Pomacea canaliculata provides insight into stress tolerance and invasive adaptation.</title>
        <authorList>
            <person name="Liu C."/>
            <person name="Liu B."/>
            <person name="Ren Y."/>
            <person name="Zhang Y."/>
            <person name="Wang H."/>
            <person name="Li S."/>
            <person name="Jiang F."/>
            <person name="Yin L."/>
            <person name="Zhang G."/>
            <person name="Qian W."/>
            <person name="Fan W."/>
        </authorList>
    </citation>
    <scope>NUCLEOTIDE SEQUENCE [LARGE SCALE GENOMIC DNA]</scope>
    <source>
        <strain evidence="2">SZHN2017</strain>
        <tissue evidence="2">Muscle</tissue>
    </source>
</reference>
<evidence type="ECO:0000313" key="3">
    <source>
        <dbReference type="Proteomes" id="UP000245119"/>
    </source>
</evidence>
<dbReference type="AlphaFoldDB" id="A0A2T7NY69"/>
<protein>
    <submittedName>
        <fullName evidence="2">Uncharacterized protein</fullName>
    </submittedName>
</protein>
<feature type="region of interest" description="Disordered" evidence="1">
    <location>
        <begin position="156"/>
        <end position="179"/>
    </location>
</feature>
<gene>
    <name evidence="2" type="ORF">C0Q70_13772</name>
</gene>
<accession>A0A2T7NY69</accession>
<dbReference type="Proteomes" id="UP000245119">
    <property type="component" value="Linkage Group LG8"/>
</dbReference>
<sequence length="277" mass="30725">MLPTVPKDFSFSDAVLFLGSCSCSVACAGNAKSRDRERRCAALMSGRLGSAADSANERIVGGLSLSPCTSGFPSWQGREATHFSLPVSMAIRTKGSCVKDLTAAFPGHVQENFPREAPGVRLAVYLRCLAVLSFLNSVVHTRLHTLQHCSNNSCVTTAHTPPPARTSIQKRRRGSASQSFRHHNRPVLMTGIDVGRPAEILEALHMLLDIERVWFNQSREIRRFRSQRSTRSCIGEQDTRACYPTWGIISRVGLYPCAQAEITTHYSPQLFDHRQER</sequence>
<keyword evidence="3" id="KW-1185">Reference proteome</keyword>
<feature type="compositionally biased region" description="Basic residues" evidence="1">
    <location>
        <begin position="168"/>
        <end position="179"/>
    </location>
</feature>
<dbReference type="EMBL" id="PZQS01000008">
    <property type="protein sequence ID" value="PVD26104.1"/>
    <property type="molecule type" value="Genomic_DNA"/>
</dbReference>
<comment type="caution">
    <text evidence="2">The sequence shown here is derived from an EMBL/GenBank/DDBJ whole genome shotgun (WGS) entry which is preliminary data.</text>
</comment>